<dbReference type="EMBL" id="PTQR01000066">
    <property type="protein sequence ID" value="TKX22470.1"/>
    <property type="molecule type" value="Genomic_DNA"/>
</dbReference>
<sequence>MTAPPEDSAQAYDLDGLSRALPTATSSDLPQTLSRAPSPAFSDLIPPEYRQDDTPLPPPNPNLFIGQGISYRRVPSVHITSDEGTATNQPRAASWSYLPLELRSPQQTTDTGTERSQSYPDPTSSPSTFQVPSPAIADHPKCQYLLSASPQGLPLNLSYYWILVDLAYPTPGTPQTTPLPNEPLWATFCRLRERKKLFWSARETIDFEWTKCVRAEYERTLLCNPNLLLAGAEPVHHSEDERHCKLLKVCILLNDEKASNWASGFPLSNVSKCRNFLNRVVINPLDLMFAIANNTKPRTWTNVNELKRNLWQEERRHWPRGATDGLPSGEVIDLLLKPNLLGGKYDRTRKANTAQSFQLINAPNAQAAPPPPPPPPSRPINPLSAPFYPRGSVEHAPIGPAAPTAPRRQPPAPRVVPGLANNDTNFPPLGTPRPDNAPTSQNASQARQQNTAPAPLAEGEYRRGTKSDRRRQRHRGGVNPRSGLSTVHNPDHPGWRQPLMPGSRKWEKEQARLRREAGIVESDEAGQEDD</sequence>
<feature type="compositionally biased region" description="Polar residues" evidence="1">
    <location>
        <begin position="437"/>
        <end position="452"/>
    </location>
</feature>
<comment type="caution">
    <text evidence="2">The sequence shown here is derived from an EMBL/GenBank/DDBJ whole genome shotgun (WGS) entry which is preliminary data.</text>
</comment>
<proteinExistence type="predicted"/>
<dbReference type="AlphaFoldDB" id="A0A4U7B0G6"/>
<evidence type="ECO:0000313" key="3">
    <source>
        <dbReference type="Proteomes" id="UP000308133"/>
    </source>
</evidence>
<feature type="compositionally biased region" description="Polar residues" evidence="1">
    <location>
        <begin position="23"/>
        <end position="35"/>
    </location>
</feature>
<feature type="region of interest" description="Disordered" evidence="1">
    <location>
        <begin position="1"/>
        <end position="61"/>
    </location>
</feature>
<feature type="compositionally biased region" description="Pro residues" evidence="1">
    <location>
        <begin position="368"/>
        <end position="379"/>
    </location>
</feature>
<dbReference type="Proteomes" id="UP000308133">
    <property type="component" value="Unassembled WGS sequence"/>
</dbReference>
<feature type="compositionally biased region" description="Acidic residues" evidence="1">
    <location>
        <begin position="521"/>
        <end position="530"/>
    </location>
</feature>
<evidence type="ECO:0000256" key="1">
    <source>
        <dbReference type="SAM" id="MobiDB-lite"/>
    </source>
</evidence>
<feature type="region of interest" description="Disordered" evidence="1">
    <location>
        <begin position="96"/>
        <end position="132"/>
    </location>
</feature>
<name>A0A4U7B0G6_9PEZI</name>
<accession>A0A4U7B0G6</accession>
<organism evidence="2 3">
    <name type="scientific">Elsinoe australis</name>
    <dbReference type="NCBI Taxonomy" id="40998"/>
    <lineage>
        <taxon>Eukaryota</taxon>
        <taxon>Fungi</taxon>
        <taxon>Dikarya</taxon>
        <taxon>Ascomycota</taxon>
        <taxon>Pezizomycotina</taxon>
        <taxon>Dothideomycetes</taxon>
        <taxon>Dothideomycetidae</taxon>
        <taxon>Myriangiales</taxon>
        <taxon>Elsinoaceae</taxon>
        <taxon>Elsinoe</taxon>
    </lineage>
</organism>
<feature type="compositionally biased region" description="Polar residues" evidence="1">
    <location>
        <begin position="104"/>
        <end position="131"/>
    </location>
</feature>
<reference evidence="2 3" key="1">
    <citation type="submission" date="2018-02" db="EMBL/GenBank/DDBJ databases">
        <title>Draft genome sequences of Elsinoe sp., causing black scab on jojoba.</title>
        <authorList>
            <person name="Stodart B."/>
            <person name="Jeffress S."/>
            <person name="Ash G."/>
            <person name="Arun Chinnappa K."/>
        </authorList>
    </citation>
    <scope>NUCLEOTIDE SEQUENCE [LARGE SCALE GENOMIC DNA]</scope>
    <source>
        <strain evidence="2 3">Hillstone_2</strain>
    </source>
</reference>
<protein>
    <submittedName>
        <fullName evidence="2">Uncharacterized protein</fullName>
    </submittedName>
</protein>
<gene>
    <name evidence="2" type="ORF">C1H76_5252</name>
</gene>
<feature type="region of interest" description="Disordered" evidence="1">
    <location>
        <begin position="363"/>
        <end position="530"/>
    </location>
</feature>
<evidence type="ECO:0000313" key="2">
    <source>
        <dbReference type="EMBL" id="TKX22470.1"/>
    </source>
</evidence>
<feature type="compositionally biased region" description="Basic and acidic residues" evidence="1">
    <location>
        <begin position="504"/>
        <end position="518"/>
    </location>
</feature>